<dbReference type="GO" id="GO:0045259">
    <property type="term" value="C:proton-transporting ATP synthase complex"/>
    <property type="evidence" value="ECO:0007669"/>
    <property type="project" value="UniProtKB-KW"/>
</dbReference>
<keyword evidence="10" id="KW-0066">ATP synthesis</keyword>
<organism evidence="13">
    <name type="scientific">Macridiscus multifarius</name>
    <dbReference type="NCBI Taxonomy" id="1408811"/>
    <lineage>
        <taxon>Eukaryota</taxon>
        <taxon>Metazoa</taxon>
        <taxon>Spiralia</taxon>
        <taxon>Lophotrochozoa</taxon>
        <taxon>Mollusca</taxon>
        <taxon>Bivalvia</taxon>
        <taxon>Autobranchia</taxon>
        <taxon>Heteroconchia</taxon>
        <taxon>Euheterodonta</taxon>
        <taxon>Imparidentia</taxon>
        <taxon>Neoheterodontei</taxon>
        <taxon>Venerida</taxon>
        <taxon>Veneroidea</taxon>
        <taxon>Veneridae</taxon>
        <taxon>Macridiscus</taxon>
    </lineage>
</organism>
<keyword evidence="13" id="KW-0496">Mitochondrion</keyword>
<geneLocation type="mitochondrion" evidence="13"/>
<gene>
    <name evidence="13" type="primary">ATP6</name>
</gene>
<keyword evidence="7 12" id="KW-1133">Transmembrane helix</keyword>
<reference evidence="13" key="2">
    <citation type="submission" date="2019-01" db="EMBL/GenBank/DDBJ databases">
        <authorList>
            <person name="Qi J."/>
        </authorList>
    </citation>
    <scope>NUCLEOTIDE SEQUENCE</scope>
    <source>
        <tissue evidence="13">Muscle</tissue>
    </source>
</reference>
<keyword evidence="6" id="KW-0375">Hydrogen ion transport</keyword>
<dbReference type="InterPro" id="IPR035908">
    <property type="entry name" value="F0_ATP_A_sf"/>
</dbReference>
<dbReference type="EMBL" id="MK394099">
    <property type="protein sequence ID" value="QIA44507.1"/>
    <property type="molecule type" value="Genomic_DNA"/>
</dbReference>
<feature type="transmembrane region" description="Helical" evidence="12">
    <location>
        <begin position="109"/>
        <end position="128"/>
    </location>
</feature>
<sequence>MTGDLFSMFDCGVGGNGFLSSCSVWVIGVLVVMLIFSHIVYYYTISDVEVVMFMVLEEIAKMVPDKAKVLSGLSHIVSSLLLVLLPMCVVGYLPMSFSLGAQAFVTTSLSFPFFLMTVGVGFTPNWYLGLVKMVYDGSPFLIKFLVVLSELVGMTLRPFTLAIRMSLNLAVGSVMLKIFSSLSVGLLLPFTYSIFSFGGPVIVGMAFGLFSTLFSFFELCMAFLQSMIFTMLIVSYCGDLLIKPE</sequence>
<dbReference type="GO" id="GO:0005743">
    <property type="term" value="C:mitochondrial inner membrane"/>
    <property type="evidence" value="ECO:0007669"/>
    <property type="project" value="UniProtKB-SubCell"/>
</dbReference>
<dbReference type="AlphaFoldDB" id="A0A6C0RSK8"/>
<name>A0A6C0RSK8_9BIVA</name>
<dbReference type="Pfam" id="PF00119">
    <property type="entry name" value="ATP-synt_A"/>
    <property type="match status" value="1"/>
</dbReference>
<reference evidence="13" key="1">
    <citation type="journal article" date="2019" name="J. Molluscan Stud.">
        <title>The complete mitochondrial genomes of three species of Macridiscus Dall, 1902 (Bivalvia: Veneroidea: Veneridae) and their phylogenetic implications.</title>
        <authorList>
            <person name="Qi J.-W."/>
            <person name="Shi L.-Y."/>
            <person name="Lin Y.-Q."/>
            <person name="Han J."/>
        </authorList>
    </citation>
    <scope>NUCLEOTIDE SEQUENCE</scope>
    <source>
        <tissue evidence="13">Muscle</tissue>
    </source>
</reference>
<keyword evidence="8" id="KW-0406">Ion transport</keyword>
<evidence type="ECO:0000256" key="3">
    <source>
        <dbReference type="ARBA" id="ARBA00022448"/>
    </source>
</evidence>
<dbReference type="CTD" id="4508"/>
<evidence type="ECO:0000256" key="10">
    <source>
        <dbReference type="ARBA" id="ARBA00023310"/>
    </source>
</evidence>
<dbReference type="RefSeq" id="YP_009727993.1">
    <property type="nucleotide sequence ID" value="NC_045888.1"/>
</dbReference>
<comment type="similarity">
    <text evidence="2">Belongs to the ATPase A chain family.</text>
</comment>
<evidence type="ECO:0000256" key="1">
    <source>
        <dbReference type="ARBA" id="ARBA00004141"/>
    </source>
</evidence>
<feature type="transmembrane region" description="Helical" evidence="12">
    <location>
        <begin position="140"/>
        <end position="163"/>
    </location>
</feature>
<dbReference type="InterPro" id="IPR045083">
    <property type="entry name" value="ATP_synth_F0_asu_bact/mt"/>
</dbReference>
<dbReference type="PANTHER" id="PTHR11410">
    <property type="entry name" value="ATP SYNTHASE SUBUNIT A"/>
    <property type="match status" value="1"/>
</dbReference>
<dbReference type="Gene3D" id="1.20.120.220">
    <property type="entry name" value="ATP synthase, F0 complex, subunit A"/>
    <property type="match status" value="1"/>
</dbReference>
<keyword evidence="9 12" id="KW-0472">Membrane</keyword>
<dbReference type="CDD" id="cd00310">
    <property type="entry name" value="ATP-synt_Fo_a_6"/>
    <property type="match status" value="1"/>
</dbReference>
<evidence type="ECO:0000256" key="4">
    <source>
        <dbReference type="ARBA" id="ARBA00022547"/>
    </source>
</evidence>
<evidence type="ECO:0000256" key="11">
    <source>
        <dbReference type="RuleBase" id="RU004450"/>
    </source>
</evidence>
<dbReference type="GeneID" id="43963518"/>
<feature type="transmembrane region" description="Helical" evidence="12">
    <location>
        <begin position="169"/>
        <end position="190"/>
    </location>
</feature>
<evidence type="ECO:0000313" key="13">
    <source>
        <dbReference type="EMBL" id="QIA44507.1"/>
    </source>
</evidence>
<keyword evidence="5 12" id="KW-0812">Transmembrane</keyword>
<evidence type="ECO:0000256" key="12">
    <source>
        <dbReference type="SAM" id="Phobius"/>
    </source>
</evidence>
<evidence type="ECO:0000256" key="7">
    <source>
        <dbReference type="ARBA" id="ARBA00022989"/>
    </source>
</evidence>
<evidence type="ECO:0000256" key="2">
    <source>
        <dbReference type="ARBA" id="ARBA00006810"/>
    </source>
</evidence>
<dbReference type="InterPro" id="IPR000568">
    <property type="entry name" value="ATP_synth_F0_asu"/>
</dbReference>
<dbReference type="PANTHER" id="PTHR11410:SF0">
    <property type="entry name" value="ATP SYNTHASE SUBUNIT A"/>
    <property type="match status" value="1"/>
</dbReference>
<comment type="subcellular location">
    <subcellularLocation>
        <location evidence="1">Membrane</location>
        <topology evidence="1">Multi-pass membrane protein</topology>
    </subcellularLocation>
    <subcellularLocation>
        <location evidence="11">Mitochondrion inner membrane</location>
        <topology evidence="11">Multi-pass membrane protein</topology>
    </subcellularLocation>
</comment>
<feature type="transmembrane region" description="Helical" evidence="12">
    <location>
        <begin position="24"/>
        <end position="44"/>
    </location>
</feature>
<protein>
    <recommendedName>
        <fullName evidence="11">ATP synthase subunit a</fullName>
    </recommendedName>
</protein>
<dbReference type="SUPFAM" id="SSF81336">
    <property type="entry name" value="F1F0 ATP synthase subunit A"/>
    <property type="match status" value="1"/>
</dbReference>
<keyword evidence="4" id="KW-0138">CF(0)</keyword>
<evidence type="ECO:0000256" key="9">
    <source>
        <dbReference type="ARBA" id="ARBA00023136"/>
    </source>
</evidence>
<accession>A0A6C0RSK8</accession>
<evidence type="ECO:0000256" key="6">
    <source>
        <dbReference type="ARBA" id="ARBA00022781"/>
    </source>
</evidence>
<proteinExistence type="inferred from homology"/>
<evidence type="ECO:0000256" key="5">
    <source>
        <dbReference type="ARBA" id="ARBA00022692"/>
    </source>
</evidence>
<dbReference type="GO" id="GO:0046933">
    <property type="term" value="F:proton-transporting ATP synthase activity, rotational mechanism"/>
    <property type="evidence" value="ECO:0007669"/>
    <property type="project" value="TreeGrafter"/>
</dbReference>
<dbReference type="PRINTS" id="PR00123">
    <property type="entry name" value="ATPASEA"/>
</dbReference>
<evidence type="ECO:0000256" key="8">
    <source>
        <dbReference type="ARBA" id="ARBA00023065"/>
    </source>
</evidence>
<feature type="transmembrane region" description="Helical" evidence="12">
    <location>
        <begin position="76"/>
        <end position="97"/>
    </location>
</feature>
<keyword evidence="3" id="KW-0813">Transport</keyword>